<feature type="region of interest" description="Disordered" evidence="1">
    <location>
        <begin position="522"/>
        <end position="547"/>
    </location>
</feature>
<accession>A0A6P6RRB3</accession>
<keyword evidence="2" id="KW-1185">Reference proteome</keyword>
<dbReference type="AlphaFoldDB" id="A0A6P6RRB3"/>
<dbReference type="Proteomes" id="UP000515125">
    <property type="component" value="Unplaced"/>
</dbReference>
<dbReference type="OrthoDB" id="349067at2759"/>
<dbReference type="GeneID" id="113146458"/>
<evidence type="ECO:0000256" key="1">
    <source>
        <dbReference type="SAM" id="MobiDB-lite"/>
    </source>
</evidence>
<feature type="region of interest" description="Disordered" evidence="1">
    <location>
        <begin position="1"/>
        <end position="35"/>
    </location>
</feature>
<proteinExistence type="predicted"/>
<feature type="compositionally biased region" description="Polar residues" evidence="1">
    <location>
        <begin position="24"/>
        <end position="35"/>
    </location>
</feature>
<reference evidence="3" key="1">
    <citation type="submission" date="2025-08" db="UniProtKB">
        <authorList>
            <consortium name="RefSeq"/>
        </authorList>
    </citation>
    <scope>IDENTIFICATION</scope>
</reference>
<name>A0A6P6RRB3_9EIME</name>
<protein>
    <submittedName>
        <fullName evidence="3">Uncharacterized protein LOC113146458</fullName>
    </submittedName>
</protein>
<gene>
    <name evidence="3" type="primary">LOC113146458</name>
</gene>
<sequence length="726" mass="78367">MLDSTKSQALEELQPSARLHPYRSSEQQPTKPQHFTSLPASLAAAAATAGAAAGAQSIAASSASRTAVAAASAAQSEERKLLSLGECAAKADSAFSSATGEEAAAQRAASDITPPSLRELVELTAHAATSQGSSCNGSSSSWFRPENLRLSERGNRYFFLREPPDAVAGAARCLATLLLCHSGDLFDIYHSAAQKAAPPQLPQQLLASPDIAVKRELEKRGRAAQQPAPYQLQAHSWLEDARITRQETQKRQDLLSGGFVGMHAARAKWLLLRGRGCCMRLQLLQSLQLLQQTKAAVLQLLASRCHLCEHTCDSSRRRNSSRDGALLLPEAPPRQKKMALWLLHRLLHATVGSTCSSDGRREDRSSHCASGGAFLEEADERFAHFVVRCLGSQWKQTLLQHMQNDSSSSAGEREFPFSGVKRHSETDLQHPRKRLAIERLLRVSTPAAGVEPSSSEAAAAAAAGRELGSGGVACVAVQSIGRAVVVRRVSQSCCSVLRFFPKTAVEERRLDAAAASSAAAASAAAADALPPPPARRGGRKGRGGRGVFGQQQQQQQLLLLCGFKEQLCPGLLLQVDGMLPSPLQQQLLRIRQESLDAARLREVTDADAAAVAAFSGKSHCEEHTARRRSSVLSLGWFWPLGSACLHRSGSLPGCPSWSMRARCTYTPRPSVTLHRSWLKFGERYLRLLRDARSISCDHNVEAGKNFSPFCTTRNRAAPLHGLLAWI</sequence>
<evidence type="ECO:0000313" key="3">
    <source>
        <dbReference type="RefSeq" id="XP_026189650.1"/>
    </source>
</evidence>
<evidence type="ECO:0000313" key="2">
    <source>
        <dbReference type="Proteomes" id="UP000515125"/>
    </source>
</evidence>
<dbReference type="RefSeq" id="XP_026189650.1">
    <property type="nucleotide sequence ID" value="XM_026333865.1"/>
</dbReference>
<organism evidence="2 3">
    <name type="scientific">Cyclospora cayetanensis</name>
    <dbReference type="NCBI Taxonomy" id="88456"/>
    <lineage>
        <taxon>Eukaryota</taxon>
        <taxon>Sar</taxon>
        <taxon>Alveolata</taxon>
        <taxon>Apicomplexa</taxon>
        <taxon>Conoidasida</taxon>
        <taxon>Coccidia</taxon>
        <taxon>Eucoccidiorida</taxon>
        <taxon>Eimeriorina</taxon>
        <taxon>Eimeriidae</taxon>
        <taxon>Cyclospora</taxon>
    </lineage>
</organism>